<evidence type="ECO:0000313" key="2">
    <source>
        <dbReference type="Proteomes" id="UP000009096"/>
    </source>
</evidence>
<keyword evidence="2" id="KW-1185">Reference proteome</keyword>
<reference evidence="1 2" key="1">
    <citation type="journal article" date="2010" name="Nature">
        <title>Comparative genomics reveals mobile pathogenicity chromosomes in Fusarium.</title>
        <authorList>
            <person name="Ma L.J."/>
            <person name="van der Does H.C."/>
            <person name="Borkovich K.A."/>
            <person name="Coleman J.J."/>
            <person name="Daboussi M.J."/>
            <person name="Di Pietro A."/>
            <person name="Dufresne M."/>
            <person name="Freitag M."/>
            <person name="Grabherr M."/>
            <person name="Henrissat B."/>
            <person name="Houterman P.M."/>
            <person name="Kang S."/>
            <person name="Shim W.B."/>
            <person name="Woloshuk C."/>
            <person name="Xie X."/>
            <person name="Xu J.R."/>
            <person name="Antoniw J."/>
            <person name="Baker S.E."/>
            <person name="Bluhm B.H."/>
            <person name="Breakspear A."/>
            <person name="Brown D.W."/>
            <person name="Butchko R.A."/>
            <person name="Chapman S."/>
            <person name="Coulson R."/>
            <person name="Coutinho P.M."/>
            <person name="Danchin E.G."/>
            <person name="Diener A."/>
            <person name="Gale L.R."/>
            <person name="Gardiner D.M."/>
            <person name="Goff S."/>
            <person name="Hammond-Kosack K.E."/>
            <person name="Hilburn K."/>
            <person name="Hua-Van A."/>
            <person name="Jonkers W."/>
            <person name="Kazan K."/>
            <person name="Kodira C.D."/>
            <person name="Koehrsen M."/>
            <person name="Kumar L."/>
            <person name="Lee Y.H."/>
            <person name="Li L."/>
            <person name="Manners J.M."/>
            <person name="Miranda-Saavedra D."/>
            <person name="Mukherjee M."/>
            <person name="Park G."/>
            <person name="Park J."/>
            <person name="Park S.Y."/>
            <person name="Proctor R.H."/>
            <person name="Regev A."/>
            <person name="Ruiz-Roldan M.C."/>
            <person name="Sain D."/>
            <person name="Sakthikumar S."/>
            <person name="Sykes S."/>
            <person name="Schwartz D.C."/>
            <person name="Turgeon B.G."/>
            <person name="Wapinski I."/>
            <person name="Yoder O."/>
            <person name="Young S."/>
            <person name="Zeng Q."/>
            <person name="Zhou S."/>
            <person name="Galagan J."/>
            <person name="Cuomo C.A."/>
            <person name="Kistler H.C."/>
            <person name="Rep M."/>
        </authorList>
    </citation>
    <scope>NUCLEOTIDE SEQUENCE [LARGE SCALE GENOMIC DNA]</scope>
    <source>
        <strain evidence="2">M3125 / FGSC 7600</strain>
    </source>
</reference>
<dbReference type="VEuPathDB" id="FungiDB:FVEG_14650"/>
<dbReference type="GeneID" id="30071526"/>
<dbReference type="EMBL" id="DS022242">
    <property type="protein sequence ID" value="EWG36292.1"/>
    <property type="molecule type" value="Genomic_DNA"/>
</dbReference>
<protein>
    <submittedName>
        <fullName evidence="1">Uncharacterized protein</fullName>
    </submittedName>
</protein>
<evidence type="ECO:0000313" key="1">
    <source>
        <dbReference type="EMBL" id="EWG36292.1"/>
    </source>
</evidence>
<dbReference type="KEGG" id="fvr:FVEG_14650"/>
<dbReference type="EMBL" id="CM000578">
    <property type="protein sequence ID" value="EWG36292.1"/>
    <property type="molecule type" value="Genomic_DNA"/>
</dbReference>
<name>W7LUP4_GIBM7</name>
<gene>
    <name evidence="1" type="ORF">FVEG_14650</name>
</gene>
<dbReference type="Proteomes" id="UP000009096">
    <property type="component" value="Chromosome 1"/>
</dbReference>
<sequence>MRLPSLWHEILLVCIVGGFSGRKRPRFALFWNKIVSEDQGALLMSMRIEYLSHAQGYVAESLQTIPRRLRRCGRSYSSLTAPQRCSVMCQQITSLTGSCLNSQGRYELLGVPTV</sequence>
<organism evidence="1 2">
    <name type="scientific">Gibberella moniliformis (strain M3125 / FGSC 7600)</name>
    <name type="common">Maize ear and stalk rot fungus</name>
    <name type="synonym">Fusarium verticillioides</name>
    <dbReference type="NCBI Taxonomy" id="334819"/>
    <lineage>
        <taxon>Eukaryota</taxon>
        <taxon>Fungi</taxon>
        <taxon>Dikarya</taxon>
        <taxon>Ascomycota</taxon>
        <taxon>Pezizomycotina</taxon>
        <taxon>Sordariomycetes</taxon>
        <taxon>Hypocreomycetidae</taxon>
        <taxon>Hypocreales</taxon>
        <taxon>Nectriaceae</taxon>
        <taxon>Fusarium</taxon>
        <taxon>Fusarium fujikuroi species complex</taxon>
    </lineage>
</organism>
<accession>W7LUP4</accession>
<dbReference type="RefSeq" id="XP_018742483.1">
    <property type="nucleotide sequence ID" value="XM_018903595.1"/>
</dbReference>
<proteinExistence type="predicted"/>
<dbReference type="AlphaFoldDB" id="W7LUP4"/>